<protein>
    <recommendedName>
        <fullName evidence="4">very-long-chain enoyl-CoA reductase</fullName>
        <ecNumber evidence="4">1.3.1.93</ecNumber>
    </recommendedName>
</protein>
<feature type="transmembrane region" description="Helical" evidence="17">
    <location>
        <begin position="261"/>
        <end position="279"/>
    </location>
</feature>
<organism evidence="19 20">
    <name type="scientific">Extremus antarcticus</name>
    <dbReference type="NCBI Taxonomy" id="702011"/>
    <lineage>
        <taxon>Eukaryota</taxon>
        <taxon>Fungi</taxon>
        <taxon>Dikarya</taxon>
        <taxon>Ascomycota</taxon>
        <taxon>Pezizomycotina</taxon>
        <taxon>Dothideomycetes</taxon>
        <taxon>Dothideomycetidae</taxon>
        <taxon>Mycosphaerellales</taxon>
        <taxon>Extremaceae</taxon>
        <taxon>Extremus</taxon>
    </lineage>
</organism>
<dbReference type="PROSITE" id="PS50244">
    <property type="entry name" value="S5A_REDUCTASE"/>
    <property type="match status" value="1"/>
</dbReference>
<evidence type="ECO:0000256" key="14">
    <source>
        <dbReference type="ARBA" id="ARBA00023160"/>
    </source>
</evidence>
<comment type="subcellular location">
    <subcellularLocation>
        <location evidence="1">Endoplasmic reticulum membrane</location>
        <topology evidence="1">Multi-pass membrane protein</topology>
    </subcellularLocation>
</comment>
<dbReference type="Proteomes" id="UP001271007">
    <property type="component" value="Unassembled WGS sequence"/>
</dbReference>
<evidence type="ECO:0000256" key="1">
    <source>
        <dbReference type="ARBA" id="ARBA00004477"/>
    </source>
</evidence>
<dbReference type="PANTHER" id="PTHR10556">
    <property type="entry name" value="3-OXO-5-ALPHA-STEROID 4-DEHYDROGENASE"/>
    <property type="match status" value="1"/>
</dbReference>
<comment type="caution">
    <text evidence="19">The sequence shown here is derived from an EMBL/GenBank/DDBJ whole genome shotgun (WGS) entry which is preliminary data.</text>
</comment>
<dbReference type="GO" id="GO:0042761">
    <property type="term" value="P:very long-chain fatty acid biosynthetic process"/>
    <property type="evidence" value="ECO:0007669"/>
    <property type="project" value="TreeGrafter"/>
</dbReference>
<evidence type="ECO:0000256" key="10">
    <source>
        <dbReference type="ARBA" id="ARBA00022989"/>
    </source>
</evidence>
<comment type="pathway">
    <text evidence="2">Lipid metabolism; fatty acid biosynthesis.</text>
</comment>
<keyword evidence="6 17" id="KW-0812">Transmembrane</keyword>
<evidence type="ECO:0000256" key="12">
    <source>
        <dbReference type="ARBA" id="ARBA00023098"/>
    </source>
</evidence>
<dbReference type="EMBL" id="JAWDJX010000004">
    <property type="protein sequence ID" value="KAK3056867.1"/>
    <property type="molecule type" value="Genomic_DNA"/>
</dbReference>
<accession>A0AAJ0LVM5</accession>
<evidence type="ECO:0000313" key="20">
    <source>
        <dbReference type="Proteomes" id="UP001271007"/>
    </source>
</evidence>
<evidence type="ECO:0000313" key="19">
    <source>
        <dbReference type="EMBL" id="KAK3056867.1"/>
    </source>
</evidence>
<keyword evidence="9" id="KW-0521">NADP</keyword>
<keyword evidence="20" id="KW-1185">Reference proteome</keyword>
<evidence type="ECO:0000259" key="18">
    <source>
        <dbReference type="Pfam" id="PF02544"/>
    </source>
</evidence>
<comment type="catalytic activity">
    <reaction evidence="15">
        <text>a very-long-chain 2,3-saturated fatty acyl-CoA + NADP(+) = a very-long-chain (2E)-enoyl-CoA + NADPH + H(+)</text>
        <dbReference type="Rhea" id="RHEA:14473"/>
        <dbReference type="ChEBI" id="CHEBI:15378"/>
        <dbReference type="ChEBI" id="CHEBI:57783"/>
        <dbReference type="ChEBI" id="CHEBI:58349"/>
        <dbReference type="ChEBI" id="CHEBI:83724"/>
        <dbReference type="ChEBI" id="CHEBI:83728"/>
        <dbReference type="EC" id="1.3.1.93"/>
    </reaction>
</comment>
<evidence type="ECO:0000256" key="11">
    <source>
        <dbReference type="ARBA" id="ARBA00023002"/>
    </source>
</evidence>
<evidence type="ECO:0000256" key="15">
    <source>
        <dbReference type="ARBA" id="ARBA00051495"/>
    </source>
</evidence>
<gene>
    <name evidence="19" type="primary">TSC13</name>
    <name evidence="19" type="ORF">LTR09_001905</name>
</gene>
<evidence type="ECO:0000256" key="6">
    <source>
        <dbReference type="ARBA" id="ARBA00022692"/>
    </source>
</evidence>
<comment type="function">
    <text evidence="16">Catalyzes the last of the four reactions of the long-chain fatty acids elongation cycle. This endoplasmic reticulum-bound enzymatic process, allows the addition of 2 carbons to the chain of long- and very long-chain fatty acids/VLCFAs per cycle. This enzyme reduces the trans-2,3-enoyl-CoA fatty acid intermediate to an acyl-CoA that can be further elongated by entering a new cycle of elongation. Thereby, it participates in the production of VLCFAs of different chain lengths that are involved in multiple biological processes as precursors of membrane lipids and lipid mediators.</text>
</comment>
<evidence type="ECO:0000256" key="7">
    <source>
        <dbReference type="ARBA" id="ARBA00022824"/>
    </source>
</evidence>
<dbReference type="GO" id="GO:0005789">
    <property type="term" value="C:endoplasmic reticulum membrane"/>
    <property type="evidence" value="ECO:0007669"/>
    <property type="project" value="UniProtKB-SubCell"/>
</dbReference>
<evidence type="ECO:0000256" key="3">
    <source>
        <dbReference type="ARBA" id="ARBA00007742"/>
    </source>
</evidence>
<evidence type="ECO:0000256" key="8">
    <source>
        <dbReference type="ARBA" id="ARBA00022832"/>
    </source>
</evidence>
<keyword evidence="13 17" id="KW-0472">Membrane</keyword>
<evidence type="ECO:0000256" key="17">
    <source>
        <dbReference type="SAM" id="Phobius"/>
    </source>
</evidence>
<reference evidence="19" key="1">
    <citation type="submission" date="2023-04" db="EMBL/GenBank/DDBJ databases">
        <title>Black Yeasts Isolated from many extreme environments.</title>
        <authorList>
            <person name="Coleine C."/>
            <person name="Stajich J.E."/>
            <person name="Selbmann L."/>
        </authorList>
    </citation>
    <scope>NUCLEOTIDE SEQUENCE</scope>
    <source>
        <strain evidence="19">CCFEE 5312</strain>
    </source>
</reference>
<comment type="similarity">
    <text evidence="3">Belongs to the steroid 5-alpha reductase family.</text>
</comment>
<keyword evidence="5" id="KW-0444">Lipid biosynthesis</keyword>
<dbReference type="EC" id="1.3.1.93" evidence="4"/>
<dbReference type="PANTHER" id="PTHR10556:SF28">
    <property type="entry name" value="VERY-LONG-CHAIN ENOYL-COA REDUCTASE"/>
    <property type="match status" value="1"/>
</dbReference>
<keyword evidence="10 17" id="KW-1133">Transmembrane helix</keyword>
<dbReference type="InterPro" id="IPR001104">
    <property type="entry name" value="3-oxo-5_a-steroid_4-DH_C"/>
</dbReference>
<evidence type="ECO:0000256" key="13">
    <source>
        <dbReference type="ARBA" id="ARBA00023136"/>
    </source>
</evidence>
<evidence type="ECO:0000256" key="4">
    <source>
        <dbReference type="ARBA" id="ARBA00012530"/>
    </source>
</evidence>
<evidence type="ECO:0000256" key="16">
    <source>
        <dbReference type="ARBA" id="ARBA00058640"/>
    </source>
</evidence>
<dbReference type="FunFam" id="1.20.120.1630:FF:000010">
    <property type="entry name" value="Steroid alpha reductase family protein"/>
    <property type="match status" value="1"/>
</dbReference>
<dbReference type="GO" id="GO:0102758">
    <property type="term" value="F:very-long-chain enoyl-CoA reductase activity"/>
    <property type="evidence" value="ECO:0007669"/>
    <property type="project" value="UniProtKB-EC"/>
</dbReference>
<name>A0AAJ0LVM5_9PEZI</name>
<keyword evidence="11 19" id="KW-0560">Oxidoreductase</keyword>
<evidence type="ECO:0000256" key="2">
    <source>
        <dbReference type="ARBA" id="ARBA00005194"/>
    </source>
</evidence>
<dbReference type="Gene3D" id="1.20.120.1630">
    <property type="match status" value="1"/>
</dbReference>
<keyword evidence="12" id="KW-0443">Lipid metabolism</keyword>
<sequence>MASKPVNLKVEPRGKKIAKLPSECSIYLQGSTNDLYQRIASQSNFSVHRLRIIKAEDGKPIPNDKSVSIDSTGLRDGAVIQVKDLGPQIAWRTVFIIEYAGPLLIHPLFYFLRPYIYKNASIQPSTLQTLSCLTITLHFLKRELETMFVHRFSNATMPAFNIFKNSAHYWLLSGFLIAYFTYSPTSITASASSPLLTYTGLALYVIGELGNLNTHLVLRSLRSEGGTERGVPKGIGFDWVTCPNYMFESLAWLGILMINKSWSTGIFVMAAVGQMALWARKKENRYRKELGPKYKKKRFAMVPGVW</sequence>
<keyword evidence="8" id="KW-0276">Fatty acid metabolism</keyword>
<feature type="transmembrane region" description="Helical" evidence="17">
    <location>
        <begin position="167"/>
        <end position="183"/>
    </location>
</feature>
<keyword evidence="7" id="KW-0256">Endoplasmic reticulum</keyword>
<dbReference type="Pfam" id="PF02544">
    <property type="entry name" value="Steroid_dh"/>
    <property type="match status" value="1"/>
</dbReference>
<feature type="domain" description="3-oxo-5-alpha-steroid 4-dehydrogenase C-terminal" evidence="18">
    <location>
        <begin position="156"/>
        <end position="306"/>
    </location>
</feature>
<evidence type="ECO:0000256" key="5">
    <source>
        <dbReference type="ARBA" id="ARBA00022516"/>
    </source>
</evidence>
<proteinExistence type="inferred from homology"/>
<dbReference type="AlphaFoldDB" id="A0AAJ0LVM5"/>
<evidence type="ECO:0000256" key="9">
    <source>
        <dbReference type="ARBA" id="ARBA00022857"/>
    </source>
</evidence>
<dbReference type="InterPro" id="IPR039357">
    <property type="entry name" value="SRD5A/TECR"/>
</dbReference>
<keyword evidence="14" id="KW-0275">Fatty acid biosynthesis</keyword>